<comment type="caution">
    <text evidence="1">The sequence shown here is derived from an EMBL/GenBank/DDBJ whole genome shotgun (WGS) entry which is preliminary data.</text>
</comment>
<evidence type="ECO:0000313" key="2">
    <source>
        <dbReference type="Proteomes" id="UP000649617"/>
    </source>
</evidence>
<organism evidence="1 2">
    <name type="scientific">Symbiodinium pilosum</name>
    <name type="common">Dinoflagellate</name>
    <dbReference type="NCBI Taxonomy" id="2952"/>
    <lineage>
        <taxon>Eukaryota</taxon>
        <taxon>Sar</taxon>
        <taxon>Alveolata</taxon>
        <taxon>Dinophyceae</taxon>
        <taxon>Suessiales</taxon>
        <taxon>Symbiodiniaceae</taxon>
        <taxon>Symbiodinium</taxon>
    </lineage>
</organism>
<feature type="non-terminal residue" evidence="1">
    <location>
        <position position="216"/>
    </location>
</feature>
<reference evidence="1" key="1">
    <citation type="submission" date="2021-02" db="EMBL/GenBank/DDBJ databases">
        <authorList>
            <person name="Dougan E. K."/>
            <person name="Rhodes N."/>
            <person name="Thang M."/>
            <person name="Chan C."/>
        </authorList>
    </citation>
    <scope>NUCLEOTIDE SEQUENCE</scope>
</reference>
<proteinExistence type="predicted"/>
<sequence>MAESGTWADERVHLAAARVLLQDVLCISWNPNQHKFYYTVTDKFPDSFIVPVLYNGVNHYDLLEEAALLGQGIVPDHRLRKVRKQIHKTAVRWTGAEEAAAEEGEENRRPGALKTWTTKSMVDGGKHDRILAPTTVQKHVHGYRSLCYFLVQQSLVTEPVTFEEALTKDNLTAYLSHVQHKNTARSTFKAWRTSMVVFVGLALRNGPLGEGELLLE</sequence>
<gene>
    <name evidence="1" type="ORF">SPIL2461_LOCUS20930</name>
</gene>
<evidence type="ECO:0008006" key="3">
    <source>
        <dbReference type="Google" id="ProtNLM"/>
    </source>
</evidence>
<dbReference type="AlphaFoldDB" id="A0A812XIP8"/>
<accession>A0A812XIP8</accession>
<protein>
    <recommendedName>
        <fullName evidence="3">Core-binding (CB) domain-containing protein</fullName>
    </recommendedName>
</protein>
<dbReference type="Proteomes" id="UP000649617">
    <property type="component" value="Unassembled WGS sequence"/>
</dbReference>
<name>A0A812XIP8_SYMPI</name>
<evidence type="ECO:0000313" key="1">
    <source>
        <dbReference type="EMBL" id="CAE7729941.1"/>
    </source>
</evidence>
<dbReference type="EMBL" id="CAJNIZ010045791">
    <property type="protein sequence ID" value="CAE7729941.1"/>
    <property type="molecule type" value="Genomic_DNA"/>
</dbReference>
<keyword evidence="2" id="KW-1185">Reference proteome</keyword>